<accession>A0A828UA04</accession>
<feature type="transmembrane region" description="Helical" evidence="1">
    <location>
        <begin position="49"/>
        <end position="73"/>
    </location>
</feature>
<comment type="caution">
    <text evidence="2">The sequence shown here is derived from an EMBL/GenBank/DDBJ whole genome shotgun (WGS) entry which is preliminary data.</text>
</comment>
<evidence type="ECO:0000313" key="3">
    <source>
        <dbReference type="Proteomes" id="UP000005272"/>
    </source>
</evidence>
<keyword evidence="1" id="KW-0472">Membrane</keyword>
<proteinExistence type="predicted"/>
<dbReference type="AlphaFoldDB" id="A0A828UA04"/>
<organism evidence="2 3">
    <name type="scientific">Escherichia coli DEC2D</name>
    <dbReference type="NCBI Taxonomy" id="868141"/>
    <lineage>
        <taxon>Bacteria</taxon>
        <taxon>Pseudomonadati</taxon>
        <taxon>Pseudomonadota</taxon>
        <taxon>Gammaproteobacteria</taxon>
        <taxon>Enterobacterales</taxon>
        <taxon>Enterobacteriaceae</taxon>
        <taxon>Escherichia</taxon>
    </lineage>
</organism>
<gene>
    <name evidence="2" type="ORF">ECDEC2D_0712</name>
</gene>
<evidence type="ECO:0000313" key="2">
    <source>
        <dbReference type="EMBL" id="EHU48456.1"/>
    </source>
</evidence>
<name>A0A828UA04_ECOLX</name>
<protein>
    <submittedName>
        <fullName evidence="2">Uncharacterized protein</fullName>
    </submittedName>
</protein>
<keyword evidence="1" id="KW-1133">Transmembrane helix</keyword>
<reference evidence="2 3" key="1">
    <citation type="journal article" date="2012" name="J. Bacteriol.">
        <title>Draft Genome Sequences of the Diarrheagenic Escherichia coli Collection.</title>
        <authorList>
            <person name="Hazen T.H."/>
            <person name="Sahl J.W."/>
            <person name="Redman J.C."/>
            <person name="Morris C.R."/>
            <person name="Daugherty S.C."/>
            <person name="Chibucos M.C."/>
            <person name="Sengamalay N.A."/>
            <person name="Fraser-Liggett C.M."/>
            <person name="Steinsland H."/>
            <person name="Whittam T.S."/>
            <person name="Whittam B."/>
            <person name="Manning S.D."/>
            <person name="Rasko D.A."/>
        </authorList>
    </citation>
    <scope>NUCLEOTIDE SEQUENCE [LARGE SCALE GENOMIC DNA]</scope>
    <source>
        <strain evidence="2 3">DEC2D</strain>
    </source>
</reference>
<evidence type="ECO:0000256" key="1">
    <source>
        <dbReference type="SAM" id="Phobius"/>
    </source>
</evidence>
<sequence>MNARFFKQKIYQFPNKINSIFYQFCIHHCFVMINYKNEFCYPGIKNSNINVLIAIFIDFNQHSLVIYSTYFFFNF</sequence>
<dbReference type="Proteomes" id="UP000005272">
    <property type="component" value="Unassembled WGS sequence"/>
</dbReference>
<dbReference type="EMBL" id="AIFC01000012">
    <property type="protein sequence ID" value="EHU48456.1"/>
    <property type="molecule type" value="Genomic_DNA"/>
</dbReference>
<keyword evidence="1" id="KW-0812">Transmembrane</keyword>